<dbReference type="InterPro" id="IPR029063">
    <property type="entry name" value="SAM-dependent_MTases_sf"/>
</dbReference>
<keyword evidence="3" id="KW-0808">Transferase</keyword>
<evidence type="ECO:0000256" key="2">
    <source>
        <dbReference type="ARBA" id="ARBA00022603"/>
    </source>
</evidence>
<evidence type="ECO:0000313" key="6">
    <source>
        <dbReference type="Proteomes" id="UP000002774"/>
    </source>
</evidence>
<proteinExistence type="inferred from homology"/>
<dbReference type="AlphaFoldDB" id="H1YGJ2"/>
<dbReference type="PANTHER" id="PTHR44942:SF4">
    <property type="entry name" value="METHYLTRANSFERASE TYPE 11 DOMAIN-CONTAINING PROTEIN"/>
    <property type="match status" value="1"/>
</dbReference>
<comment type="similarity">
    <text evidence="1">Belongs to the methyltransferase superfamily.</text>
</comment>
<dbReference type="Gene3D" id="3.40.50.150">
    <property type="entry name" value="Vaccinia Virus protein VP39"/>
    <property type="match status" value="1"/>
</dbReference>
<evidence type="ECO:0000256" key="1">
    <source>
        <dbReference type="ARBA" id="ARBA00008361"/>
    </source>
</evidence>
<dbReference type="HOGENOM" id="CLU_049344_3_3_10"/>
<dbReference type="PANTHER" id="PTHR44942">
    <property type="entry name" value="METHYLTRANSF_11 DOMAIN-CONTAINING PROTEIN"/>
    <property type="match status" value="1"/>
</dbReference>
<accession>H1YGJ2</accession>
<dbReference type="OrthoDB" id="9797252at2"/>
<sequence>MKTDSTQRFTDRVSNYVKYRPSYPKEAINYLISECELNPGSKIADVGSGTGIFSALLLDKGYTVYGVEPNEDMRLSAESLFSENKNFISVTGTAEDTTLTTHSMDLIICAQAFHWFNAEETQKEFKRILKDDSKYVALIWNNRLTHVDPFAKSYDQLLQDKGTDYKEVNHQHLKGVNFQSFFKYGEYTLSKFANKQTFDYEGLSGRAFSSSYVPAEHTDAGIEFARLLKELFNQYHVNGQIEMRYETEIYLGKVC</sequence>
<evidence type="ECO:0000256" key="3">
    <source>
        <dbReference type="ARBA" id="ARBA00022679"/>
    </source>
</evidence>
<dbReference type="SUPFAM" id="SSF53335">
    <property type="entry name" value="S-adenosyl-L-methionine-dependent methyltransferases"/>
    <property type="match status" value="1"/>
</dbReference>
<dbReference type="eggNOG" id="COG0500">
    <property type="taxonomic scope" value="Bacteria"/>
</dbReference>
<keyword evidence="6" id="KW-1185">Reference proteome</keyword>
<dbReference type="CDD" id="cd02440">
    <property type="entry name" value="AdoMet_MTases"/>
    <property type="match status" value="1"/>
</dbReference>
<gene>
    <name evidence="5" type="ORF">Mucpa_1214</name>
</gene>
<keyword evidence="2 5" id="KW-0489">Methyltransferase</keyword>
<evidence type="ECO:0000313" key="5">
    <source>
        <dbReference type="EMBL" id="EHQ25378.1"/>
    </source>
</evidence>
<dbReference type="InterPro" id="IPR013216">
    <property type="entry name" value="Methyltransf_11"/>
</dbReference>
<dbReference type="GO" id="GO:0032259">
    <property type="term" value="P:methylation"/>
    <property type="evidence" value="ECO:0007669"/>
    <property type="project" value="UniProtKB-KW"/>
</dbReference>
<dbReference type="GO" id="GO:0008757">
    <property type="term" value="F:S-adenosylmethionine-dependent methyltransferase activity"/>
    <property type="evidence" value="ECO:0007669"/>
    <property type="project" value="InterPro"/>
</dbReference>
<evidence type="ECO:0000259" key="4">
    <source>
        <dbReference type="Pfam" id="PF08241"/>
    </source>
</evidence>
<organism evidence="5 6">
    <name type="scientific">Mucilaginibacter paludis DSM 18603</name>
    <dbReference type="NCBI Taxonomy" id="714943"/>
    <lineage>
        <taxon>Bacteria</taxon>
        <taxon>Pseudomonadati</taxon>
        <taxon>Bacteroidota</taxon>
        <taxon>Sphingobacteriia</taxon>
        <taxon>Sphingobacteriales</taxon>
        <taxon>Sphingobacteriaceae</taxon>
        <taxon>Mucilaginibacter</taxon>
    </lineage>
</organism>
<reference evidence="5" key="1">
    <citation type="submission" date="2011-09" db="EMBL/GenBank/DDBJ databases">
        <title>The permanent draft genome of Mucilaginibacter paludis DSM 18603.</title>
        <authorList>
            <consortium name="US DOE Joint Genome Institute (JGI-PGF)"/>
            <person name="Lucas S."/>
            <person name="Han J."/>
            <person name="Lapidus A."/>
            <person name="Bruce D."/>
            <person name="Goodwin L."/>
            <person name="Pitluck S."/>
            <person name="Peters L."/>
            <person name="Kyrpides N."/>
            <person name="Mavromatis K."/>
            <person name="Ivanova N."/>
            <person name="Mikhailova N."/>
            <person name="Held B."/>
            <person name="Detter J.C."/>
            <person name="Tapia R."/>
            <person name="Han C."/>
            <person name="Land M."/>
            <person name="Hauser L."/>
            <person name="Markowitz V."/>
            <person name="Cheng J.-F."/>
            <person name="Hugenholtz P."/>
            <person name="Woyke T."/>
            <person name="Wu D."/>
            <person name="Tindall B."/>
            <person name="Brambilla E."/>
            <person name="Klenk H.-P."/>
            <person name="Eisen J.A."/>
        </authorList>
    </citation>
    <scope>NUCLEOTIDE SEQUENCE [LARGE SCALE GENOMIC DNA]</scope>
    <source>
        <strain evidence="5">DSM 18603</strain>
    </source>
</reference>
<feature type="domain" description="Methyltransferase type 11" evidence="4">
    <location>
        <begin position="45"/>
        <end position="135"/>
    </location>
</feature>
<dbReference type="Pfam" id="PF08241">
    <property type="entry name" value="Methyltransf_11"/>
    <property type="match status" value="1"/>
</dbReference>
<dbReference type="EMBL" id="CM001403">
    <property type="protein sequence ID" value="EHQ25378.1"/>
    <property type="molecule type" value="Genomic_DNA"/>
</dbReference>
<dbReference type="InterPro" id="IPR051052">
    <property type="entry name" value="Diverse_substrate_MTase"/>
</dbReference>
<dbReference type="Proteomes" id="UP000002774">
    <property type="component" value="Chromosome"/>
</dbReference>
<dbReference type="STRING" id="714943.Mucpa_1214"/>
<dbReference type="RefSeq" id="WP_008505096.1">
    <property type="nucleotide sequence ID" value="NZ_CM001403.1"/>
</dbReference>
<protein>
    <submittedName>
        <fullName evidence="5">Methyltransferase type 11</fullName>
    </submittedName>
</protein>
<name>H1YGJ2_9SPHI</name>